<dbReference type="InterPro" id="IPR001547">
    <property type="entry name" value="Glyco_hydro_5"/>
</dbReference>
<keyword evidence="11" id="KW-1185">Reference proteome</keyword>
<dbReference type="PROSITE" id="PS51257">
    <property type="entry name" value="PROKAR_LIPOPROTEIN"/>
    <property type="match status" value="1"/>
</dbReference>
<name>A0A1H9EY59_9SPIR</name>
<dbReference type="Pfam" id="PF00150">
    <property type="entry name" value="Cellulase"/>
    <property type="match status" value="1"/>
</dbReference>
<dbReference type="AlphaFoldDB" id="A0A1H9EY59"/>
<sequence length="403" mass="46423">MKINKQKISLLFSVFFACYLWAVPGADEASLIEMSSPQLIKLMGNGINLGNTMEAAGPWLGYGHAQVTDYEKAWGQPVTTKKMFEAMKAAGFDSVRIPVAWTHTMDWSRGKFTIRKDYLDRVAQVVDWALESDLFVIINDHWDYQWWGMFSHDEALAWKIYEAIWSQVGERFKNYSYRLIFEGGNEEIGDRLNDVVDTKVDSRLDASIKYSTKGKLTENQCYALSEKINQKFVDIIRSQGSNNSKRFLLIPGYNTDIDKTCDSRFKVPSDKTNSVQKLIISVHYYKPETYCLVNDPKNSWGYMDSWPGYDSNFNTDSKQNYWFRKLNKFTEQGYGVIIGEYGVSTKKDGSKKQGMEAWMTSVLENCEKYNYCPMLWDCNTFFKKNGNILGFTDSDIAAVYLSK</sequence>
<keyword evidence="8" id="KW-0732">Signal</keyword>
<dbReference type="GO" id="GO:0030245">
    <property type="term" value="P:cellulose catabolic process"/>
    <property type="evidence" value="ECO:0007669"/>
    <property type="project" value="UniProtKB-KW"/>
</dbReference>
<accession>A0A1H9EY59</accession>
<keyword evidence="4" id="KW-0119">Carbohydrate metabolism</keyword>
<feature type="chain" id="PRO_5010336660" evidence="8">
    <location>
        <begin position="23"/>
        <end position="403"/>
    </location>
</feature>
<dbReference type="GO" id="GO:0008422">
    <property type="term" value="F:beta-glucosidase activity"/>
    <property type="evidence" value="ECO:0007669"/>
    <property type="project" value="TreeGrafter"/>
</dbReference>
<evidence type="ECO:0000256" key="5">
    <source>
        <dbReference type="ARBA" id="ARBA00023295"/>
    </source>
</evidence>
<dbReference type="Gene3D" id="3.20.20.80">
    <property type="entry name" value="Glycosidases"/>
    <property type="match status" value="1"/>
</dbReference>
<feature type="signal peptide" evidence="8">
    <location>
        <begin position="1"/>
        <end position="22"/>
    </location>
</feature>
<dbReference type="RefSeq" id="WP_074642628.1">
    <property type="nucleotide sequence ID" value="NZ_FOFU01000003.1"/>
</dbReference>
<reference evidence="10 11" key="1">
    <citation type="submission" date="2016-10" db="EMBL/GenBank/DDBJ databases">
        <authorList>
            <person name="de Groot N.N."/>
        </authorList>
    </citation>
    <scope>NUCLEOTIDE SEQUENCE [LARGE SCALE GENOMIC DNA]</scope>
    <source>
        <strain evidence="10 11">B25</strain>
    </source>
</reference>
<organism evidence="10 11">
    <name type="scientific">Treponema bryantii</name>
    <dbReference type="NCBI Taxonomy" id="163"/>
    <lineage>
        <taxon>Bacteria</taxon>
        <taxon>Pseudomonadati</taxon>
        <taxon>Spirochaetota</taxon>
        <taxon>Spirochaetia</taxon>
        <taxon>Spirochaetales</taxon>
        <taxon>Treponemataceae</taxon>
        <taxon>Treponema</taxon>
    </lineage>
</organism>
<protein>
    <submittedName>
        <fullName evidence="10">Endoglucanase</fullName>
    </submittedName>
</protein>
<evidence type="ECO:0000256" key="7">
    <source>
        <dbReference type="RuleBase" id="RU361153"/>
    </source>
</evidence>
<evidence type="ECO:0000256" key="3">
    <source>
        <dbReference type="ARBA" id="ARBA00023001"/>
    </source>
</evidence>
<evidence type="ECO:0000313" key="10">
    <source>
        <dbReference type="EMBL" id="SEQ30585.1"/>
    </source>
</evidence>
<gene>
    <name evidence="10" type="ORF">SAMN04487977_103323</name>
</gene>
<dbReference type="Proteomes" id="UP000182360">
    <property type="component" value="Unassembled WGS sequence"/>
</dbReference>
<evidence type="ECO:0000256" key="2">
    <source>
        <dbReference type="ARBA" id="ARBA00022801"/>
    </source>
</evidence>
<comment type="similarity">
    <text evidence="1 7">Belongs to the glycosyl hydrolase 5 (cellulase A) family.</text>
</comment>
<dbReference type="SUPFAM" id="SSF51445">
    <property type="entry name" value="(Trans)glycosidases"/>
    <property type="match status" value="1"/>
</dbReference>
<dbReference type="EMBL" id="FOFU01000003">
    <property type="protein sequence ID" value="SEQ30585.1"/>
    <property type="molecule type" value="Genomic_DNA"/>
</dbReference>
<keyword evidence="3" id="KW-0136">Cellulose degradation</keyword>
<evidence type="ECO:0000313" key="11">
    <source>
        <dbReference type="Proteomes" id="UP000182360"/>
    </source>
</evidence>
<evidence type="ECO:0000256" key="8">
    <source>
        <dbReference type="SAM" id="SignalP"/>
    </source>
</evidence>
<keyword evidence="2 7" id="KW-0378">Hydrolase</keyword>
<dbReference type="OrthoDB" id="9800955at2"/>
<dbReference type="PANTHER" id="PTHR31297:SF41">
    <property type="entry name" value="ENDOGLUCANASE, PUTATIVE (AFU_ORTHOLOGUE AFUA_5G01830)-RELATED"/>
    <property type="match status" value="1"/>
</dbReference>
<dbReference type="InterPro" id="IPR017853">
    <property type="entry name" value="GH"/>
</dbReference>
<dbReference type="GO" id="GO:0009986">
    <property type="term" value="C:cell surface"/>
    <property type="evidence" value="ECO:0007669"/>
    <property type="project" value="TreeGrafter"/>
</dbReference>
<evidence type="ECO:0000256" key="4">
    <source>
        <dbReference type="ARBA" id="ARBA00023277"/>
    </source>
</evidence>
<proteinExistence type="inferred from homology"/>
<keyword evidence="5 7" id="KW-0326">Glycosidase</keyword>
<keyword evidence="6" id="KW-0624">Polysaccharide degradation</keyword>
<dbReference type="InterPro" id="IPR050386">
    <property type="entry name" value="Glycosyl_hydrolase_5"/>
</dbReference>
<dbReference type="GO" id="GO:0005576">
    <property type="term" value="C:extracellular region"/>
    <property type="evidence" value="ECO:0007669"/>
    <property type="project" value="TreeGrafter"/>
</dbReference>
<feature type="domain" description="Glycoside hydrolase family 5" evidence="9">
    <location>
        <begin position="66"/>
        <end position="379"/>
    </location>
</feature>
<evidence type="ECO:0000259" key="9">
    <source>
        <dbReference type="Pfam" id="PF00150"/>
    </source>
</evidence>
<evidence type="ECO:0000256" key="1">
    <source>
        <dbReference type="ARBA" id="ARBA00005641"/>
    </source>
</evidence>
<dbReference type="PANTHER" id="PTHR31297">
    <property type="entry name" value="GLUCAN ENDO-1,6-BETA-GLUCOSIDASE B"/>
    <property type="match status" value="1"/>
</dbReference>
<evidence type="ECO:0000256" key="6">
    <source>
        <dbReference type="ARBA" id="ARBA00023326"/>
    </source>
</evidence>